<dbReference type="EC" id="2.7.1.108" evidence="3"/>
<evidence type="ECO:0000256" key="8">
    <source>
        <dbReference type="ARBA" id="ARBA00022989"/>
    </source>
</evidence>
<evidence type="ECO:0000313" key="11">
    <source>
        <dbReference type="EMBL" id="JAT77968.1"/>
    </source>
</evidence>
<feature type="transmembrane region" description="Helical" evidence="10">
    <location>
        <begin position="504"/>
        <end position="531"/>
    </location>
</feature>
<feature type="transmembrane region" description="Helical" evidence="10">
    <location>
        <begin position="463"/>
        <end position="484"/>
    </location>
</feature>
<protein>
    <recommendedName>
        <fullName evidence="3">dolichol kinase</fullName>
        <ecNumber evidence="3">2.7.1.108</ecNumber>
    </recommendedName>
</protein>
<evidence type="ECO:0000256" key="9">
    <source>
        <dbReference type="ARBA" id="ARBA00023136"/>
    </source>
</evidence>
<keyword evidence="6" id="KW-0418">Kinase</keyword>
<feature type="transmembrane region" description="Helical" evidence="10">
    <location>
        <begin position="63"/>
        <end position="84"/>
    </location>
</feature>
<dbReference type="GO" id="GO:0043048">
    <property type="term" value="P:dolichyl monophosphate biosynthetic process"/>
    <property type="evidence" value="ECO:0007669"/>
    <property type="project" value="TreeGrafter"/>
</dbReference>
<name>A0A1D2AFN8_AUXPR</name>
<feature type="transmembrane region" description="Helical" evidence="10">
    <location>
        <begin position="250"/>
        <end position="269"/>
    </location>
</feature>
<proteinExistence type="inferred from homology"/>
<evidence type="ECO:0000256" key="4">
    <source>
        <dbReference type="ARBA" id="ARBA00022679"/>
    </source>
</evidence>
<feature type="transmembrane region" description="Helical" evidence="10">
    <location>
        <begin position="423"/>
        <end position="442"/>
    </location>
</feature>
<evidence type="ECO:0000256" key="5">
    <source>
        <dbReference type="ARBA" id="ARBA00022692"/>
    </source>
</evidence>
<organism evidence="11">
    <name type="scientific">Auxenochlorella protothecoides</name>
    <name type="common">Green microalga</name>
    <name type="synonym">Chlorella protothecoides</name>
    <dbReference type="NCBI Taxonomy" id="3075"/>
    <lineage>
        <taxon>Eukaryota</taxon>
        <taxon>Viridiplantae</taxon>
        <taxon>Chlorophyta</taxon>
        <taxon>core chlorophytes</taxon>
        <taxon>Trebouxiophyceae</taxon>
        <taxon>Chlorellales</taxon>
        <taxon>Chlorellaceae</taxon>
        <taxon>Auxenochlorella</taxon>
    </lineage>
</organism>
<dbReference type="InterPro" id="IPR032974">
    <property type="entry name" value="Polypren_kinase"/>
</dbReference>
<feature type="transmembrane region" description="Helical" evidence="10">
    <location>
        <begin position="30"/>
        <end position="51"/>
    </location>
</feature>
<keyword evidence="4" id="KW-0808">Transferase</keyword>
<sequence>MMKSQYLELFINAVTIVIVLHSLFQHPHAGLWTALLACISVLALVLEASSWRSIAIIYQGRDATGPGLALGLLAVPLLTAATAASRPGEGLVTHGAFQAALALASGQLLLIATQVALDQRLSAWDSWHARDEADGEELGTPSKARAHCSLLAQGTVAAAPPPEPWRAQGSAAAVLGSLGVLGTLLVIAVLSGDPAVLPWAYAALGAGTLHATLALLLPRTLTLGEGALITQGLVLAVTAASTATPPLLRLVTRLPVAAVAAGCALIPLLKTARARDGPVPTKQRVPWQRVCLGCSCLLTAGLALAAIHPALWALQYGLATPRRRAVLLAWFVLLGGGLPAMRWLSSRKTVPQILVRKGYHLLAVTLFLPVLLVEPGLLGLALAIAFAGLVAVEAVRSAALPGVSLRITDFMERFTDARDAGPIYVTHFALLLGMALPVWLSLDWEAGERQGPPGLLEGGAVRARAPALAGILILGFGDSAASLVGRLWGDHALAADNPKTWEGLAAGSAATLAGWVGVALLSSALPGVALLSPQPTQGGLLAATSLSCFLEAVTGQLDNAVLPLHYYTLLLCLA</sequence>
<reference evidence="11" key="1">
    <citation type="submission" date="2015-08" db="EMBL/GenBank/DDBJ databases">
        <authorList>
            <person name="Babu N.S."/>
            <person name="Beckwith C.J."/>
            <person name="Beseler K.G."/>
            <person name="Brison A."/>
            <person name="Carone J.V."/>
            <person name="Caskin T.P."/>
            <person name="Diamond M."/>
            <person name="Durham M.E."/>
            <person name="Foxe J.M."/>
            <person name="Go M."/>
            <person name="Henderson B.A."/>
            <person name="Jones I.B."/>
            <person name="McGettigan J.A."/>
            <person name="Micheletti S.J."/>
            <person name="Nasrallah M.E."/>
            <person name="Ortiz D."/>
            <person name="Piller C.R."/>
            <person name="Privatt S.R."/>
            <person name="Schneider S.L."/>
            <person name="Sharp S."/>
            <person name="Smith T.C."/>
            <person name="Stanton J.D."/>
            <person name="Ullery H.E."/>
            <person name="Wilson R.J."/>
            <person name="Serrano M.G."/>
            <person name="Buck G."/>
            <person name="Lee V."/>
            <person name="Wang Y."/>
            <person name="Carvalho R."/>
            <person name="Voegtly L."/>
            <person name="Shi R."/>
            <person name="Duckworth R."/>
            <person name="Johnson A."/>
            <person name="Loviza R."/>
            <person name="Walstead R."/>
            <person name="Shah Z."/>
            <person name="Kiflezghi M."/>
            <person name="Wade K."/>
            <person name="Ball S.L."/>
            <person name="Bradley K.W."/>
            <person name="Asai D.J."/>
            <person name="Bowman C.A."/>
            <person name="Russell D.A."/>
            <person name="Pope W.H."/>
            <person name="Jacobs-Sera D."/>
            <person name="Hendrix R.W."/>
            <person name="Hatfull G.F."/>
        </authorList>
    </citation>
    <scope>NUCLEOTIDE SEQUENCE</scope>
</reference>
<evidence type="ECO:0000256" key="2">
    <source>
        <dbReference type="ARBA" id="ARBA00010794"/>
    </source>
</evidence>
<feature type="transmembrane region" description="Helical" evidence="10">
    <location>
        <begin position="196"/>
        <end position="217"/>
    </location>
</feature>
<accession>A0A1D2AFN8</accession>
<keyword evidence="7" id="KW-0256">Endoplasmic reticulum</keyword>
<evidence type="ECO:0000256" key="1">
    <source>
        <dbReference type="ARBA" id="ARBA00004477"/>
    </source>
</evidence>
<feature type="transmembrane region" description="Helical" evidence="10">
    <location>
        <begin position="7"/>
        <end position="24"/>
    </location>
</feature>
<feature type="transmembrane region" description="Helical" evidence="10">
    <location>
        <begin position="96"/>
        <end position="117"/>
    </location>
</feature>
<comment type="similarity">
    <text evidence="2">Belongs to the polyprenol kinase family.</text>
</comment>
<comment type="subcellular location">
    <subcellularLocation>
        <location evidence="1">Endoplasmic reticulum membrane</location>
        <topology evidence="1">Multi-pass membrane protein</topology>
    </subcellularLocation>
</comment>
<dbReference type="GO" id="GO:0004168">
    <property type="term" value="F:dolichol kinase activity"/>
    <property type="evidence" value="ECO:0007669"/>
    <property type="project" value="UniProtKB-EC"/>
</dbReference>
<evidence type="ECO:0000256" key="10">
    <source>
        <dbReference type="SAM" id="Phobius"/>
    </source>
</evidence>
<keyword evidence="8 10" id="KW-1133">Transmembrane helix</keyword>
<feature type="transmembrane region" description="Helical" evidence="10">
    <location>
        <begin position="171"/>
        <end position="190"/>
    </location>
</feature>
<gene>
    <name evidence="11" type="ORF">g.6377</name>
</gene>
<dbReference type="GO" id="GO:0005789">
    <property type="term" value="C:endoplasmic reticulum membrane"/>
    <property type="evidence" value="ECO:0007669"/>
    <property type="project" value="UniProtKB-SubCell"/>
</dbReference>
<dbReference type="PANTHER" id="PTHR13205">
    <property type="entry name" value="TRANSMEMBRANE PROTEIN 15-RELATED"/>
    <property type="match status" value="1"/>
</dbReference>
<dbReference type="PANTHER" id="PTHR13205:SF15">
    <property type="entry name" value="DOLICHOL KINASE"/>
    <property type="match status" value="1"/>
</dbReference>
<dbReference type="AlphaFoldDB" id="A0A1D2AFN8"/>
<feature type="transmembrane region" description="Helical" evidence="10">
    <location>
        <begin position="226"/>
        <end position="244"/>
    </location>
</feature>
<evidence type="ECO:0000256" key="6">
    <source>
        <dbReference type="ARBA" id="ARBA00022777"/>
    </source>
</evidence>
<feature type="transmembrane region" description="Helical" evidence="10">
    <location>
        <begin position="325"/>
        <end position="345"/>
    </location>
</feature>
<feature type="transmembrane region" description="Helical" evidence="10">
    <location>
        <begin position="290"/>
        <end position="313"/>
    </location>
</feature>
<evidence type="ECO:0000256" key="7">
    <source>
        <dbReference type="ARBA" id="ARBA00022824"/>
    </source>
</evidence>
<keyword evidence="5 10" id="KW-0812">Transmembrane</keyword>
<evidence type="ECO:0000256" key="3">
    <source>
        <dbReference type="ARBA" id="ARBA00012132"/>
    </source>
</evidence>
<feature type="transmembrane region" description="Helical" evidence="10">
    <location>
        <begin position="366"/>
        <end position="392"/>
    </location>
</feature>
<dbReference type="EMBL" id="GDKF01000654">
    <property type="protein sequence ID" value="JAT77968.1"/>
    <property type="molecule type" value="Transcribed_RNA"/>
</dbReference>
<keyword evidence="9 10" id="KW-0472">Membrane</keyword>